<dbReference type="PANTHER" id="PTHR46093">
    <property type="entry name" value="ACYL-COA-BINDING DOMAIN-CONTAINING PROTEIN 5"/>
    <property type="match status" value="1"/>
</dbReference>
<dbReference type="InterPro" id="IPR011043">
    <property type="entry name" value="Gal_Oxase/kelch_b-propeller"/>
</dbReference>
<accession>A0A9Q0LIV7</accession>
<keyword evidence="2" id="KW-0677">Repeat</keyword>
<gene>
    <name evidence="3" type="ORF">M0811_08479</name>
</gene>
<comment type="caution">
    <text evidence="3">The sequence shown here is derived from an EMBL/GenBank/DDBJ whole genome shotgun (WGS) entry which is preliminary data.</text>
</comment>
<dbReference type="AlphaFoldDB" id="A0A9Q0LIV7"/>
<evidence type="ECO:0000313" key="3">
    <source>
        <dbReference type="EMBL" id="KAJ5073642.1"/>
    </source>
</evidence>
<dbReference type="EMBL" id="JAPDFW010000073">
    <property type="protein sequence ID" value="KAJ5073642.1"/>
    <property type="molecule type" value="Genomic_DNA"/>
</dbReference>
<evidence type="ECO:0000313" key="4">
    <source>
        <dbReference type="Proteomes" id="UP001149090"/>
    </source>
</evidence>
<dbReference type="SMART" id="SM00612">
    <property type="entry name" value="Kelch"/>
    <property type="match status" value="3"/>
</dbReference>
<evidence type="ECO:0000256" key="1">
    <source>
        <dbReference type="ARBA" id="ARBA00022441"/>
    </source>
</evidence>
<keyword evidence="1" id="KW-0880">Kelch repeat</keyword>
<organism evidence="3 4">
    <name type="scientific">Anaeramoeba ignava</name>
    <name type="common">Anaerobic marine amoeba</name>
    <dbReference type="NCBI Taxonomy" id="1746090"/>
    <lineage>
        <taxon>Eukaryota</taxon>
        <taxon>Metamonada</taxon>
        <taxon>Anaeramoebidae</taxon>
        <taxon>Anaeramoeba</taxon>
    </lineage>
</organism>
<dbReference type="SUPFAM" id="SSF50965">
    <property type="entry name" value="Galactose oxidase, central domain"/>
    <property type="match status" value="1"/>
</dbReference>
<dbReference type="OrthoDB" id="10250130at2759"/>
<reference evidence="3" key="1">
    <citation type="submission" date="2022-10" db="EMBL/GenBank/DDBJ databases">
        <title>Novel sulphate-reducing endosymbionts in the free-living metamonad Anaeramoeba.</title>
        <authorList>
            <person name="Jerlstrom-Hultqvist J."/>
            <person name="Cepicka I."/>
            <person name="Gallot-Lavallee L."/>
            <person name="Salas-Leiva D."/>
            <person name="Curtis B.A."/>
            <person name="Zahonova K."/>
            <person name="Pipaliya S."/>
            <person name="Dacks J."/>
            <person name="Roger A.J."/>
        </authorList>
    </citation>
    <scope>NUCLEOTIDE SEQUENCE</scope>
    <source>
        <strain evidence="3">BMAN</strain>
    </source>
</reference>
<dbReference type="PANTHER" id="PTHR46093:SF18">
    <property type="entry name" value="FIBRONECTIN TYPE-III DOMAIN-CONTAINING PROTEIN"/>
    <property type="match status" value="1"/>
</dbReference>
<keyword evidence="4" id="KW-1185">Reference proteome</keyword>
<sequence>MNDLFYEKISVPKKNRMDTFKVGKWVELHPKNEVVQVAKAGFTCIQHQDKIYLYGGKNYQNETLNPDIYSFCLRTYEWEKINTNGKQPEDRCGHSMCAIHNNIYVWGGYDEITWFQEVYIFDTQNDNWSKSQSTSSSLPEGRYSFSMIPYKKKFYIFGGVPSNQRRFNDLWSFDIESNEWEEIKPKGKIPFARSSHSSLLHNDKMYIFGGLGKNIIRRNDLWYFDFFNNYWVEIQQNETVPNLPVGSGILAEIFHDRYFVLFSGYNSKKTWSNSNYVLDLETKEWRKLQSKTKKPPKRYGASCARYFDKWIVFGGQVNNSESLQDIHFFIFEEDLAKDLHNFLRMEELIDI</sequence>
<name>A0A9Q0LIV7_ANAIG</name>
<dbReference type="Proteomes" id="UP001149090">
    <property type="component" value="Unassembled WGS sequence"/>
</dbReference>
<dbReference type="InterPro" id="IPR006652">
    <property type="entry name" value="Kelch_1"/>
</dbReference>
<dbReference type="Gene3D" id="2.120.10.80">
    <property type="entry name" value="Kelch-type beta propeller"/>
    <property type="match status" value="2"/>
</dbReference>
<evidence type="ECO:0000256" key="2">
    <source>
        <dbReference type="ARBA" id="ARBA00022737"/>
    </source>
</evidence>
<proteinExistence type="predicted"/>
<protein>
    <submittedName>
        <fullName evidence="3">Kelch domain-containing protein</fullName>
    </submittedName>
</protein>
<dbReference type="OMA" id="TRENEWF"/>
<dbReference type="Pfam" id="PF24681">
    <property type="entry name" value="Kelch_KLHDC2_KLHL20_DRC7"/>
    <property type="match status" value="2"/>
</dbReference>
<dbReference type="InterPro" id="IPR015915">
    <property type="entry name" value="Kelch-typ_b-propeller"/>
</dbReference>